<feature type="compositionally biased region" description="Basic and acidic residues" evidence="1">
    <location>
        <begin position="1"/>
        <end position="14"/>
    </location>
</feature>
<evidence type="ECO:0000313" key="2">
    <source>
        <dbReference type="EMBL" id="KYN00413.1"/>
    </source>
</evidence>
<dbReference type="AlphaFoldDB" id="A0A195CI76"/>
<feature type="region of interest" description="Disordered" evidence="1">
    <location>
        <begin position="1"/>
        <end position="23"/>
    </location>
</feature>
<evidence type="ECO:0000313" key="3">
    <source>
        <dbReference type="Proteomes" id="UP000078542"/>
    </source>
</evidence>
<protein>
    <submittedName>
        <fullName evidence="2">Uncharacterized protein</fullName>
    </submittedName>
</protein>
<organism evidence="2 3">
    <name type="scientific">Cyphomyrmex costatus</name>
    <dbReference type="NCBI Taxonomy" id="456900"/>
    <lineage>
        <taxon>Eukaryota</taxon>
        <taxon>Metazoa</taxon>
        <taxon>Ecdysozoa</taxon>
        <taxon>Arthropoda</taxon>
        <taxon>Hexapoda</taxon>
        <taxon>Insecta</taxon>
        <taxon>Pterygota</taxon>
        <taxon>Neoptera</taxon>
        <taxon>Endopterygota</taxon>
        <taxon>Hymenoptera</taxon>
        <taxon>Apocrita</taxon>
        <taxon>Aculeata</taxon>
        <taxon>Formicoidea</taxon>
        <taxon>Formicidae</taxon>
        <taxon>Myrmicinae</taxon>
        <taxon>Cyphomyrmex</taxon>
    </lineage>
</organism>
<evidence type="ECO:0000256" key="1">
    <source>
        <dbReference type="SAM" id="MobiDB-lite"/>
    </source>
</evidence>
<keyword evidence="3" id="KW-1185">Reference proteome</keyword>
<gene>
    <name evidence="2" type="ORF">ALC62_08905</name>
</gene>
<dbReference type="Proteomes" id="UP000078542">
    <property type="component" value="Unassembled WGS sequence"/>
</dbReference>
<sequence length="113" mass="12755">RERDEKKGEKDSQRQTENCQQTAFTIVTSKTRLSALYPPHKPNPVKASREPPSTNLSPIRYFAFACQTRNRLISVKGGSTKSLLTPRPFGISNSRSFAMIFEHFIVPRNNACA</sequence>
<name>A0A195CI76_9HYME</name>
<accession>A0A195CI76</accession>
<reference evidence="2 3" key="1">
    <citation type="submission" date="2016-03" db="EMBL/GenBank/DDBJ databases">
        <title>Cyphomyrmex costatus WGS genome.</title>
        <authorList>
            <person name="Nygaard S."/>
            <person name="Hu H."/>
            <person name="Boomsma J."/>
            <person name="Zhang G."/>
        </authorList>
    </citation>
    <scope>NUCLEOTIDE SEQUENCE [LARGE SCALE GENOMIC DNA]</scope>
    <source>
        <strain evidence="2">MS0001</strain>
        <tissue evidence="2">Whole body</tissue>
    </source>
</reference>
<proteinExistence type="predicted"/>
<dbReference type="EMBL" id="KQ977721">
    <property type="protein sequence ID" value="KYN00413.1"/>
    <property type="molecule type" value="Genomic_DNA"/>
</dbReference>
<feature type="non-terminal residue" evidence="2">
    <location>
        <position position="1"/>
    </location>
</feature>